<dbReference type="EMBL" id="JACHGK010000009">
    <property type="protein sequence ID" value="MBB6446047.1"/>
    <property type="molecule type" value="Genomic_DNA"/>
</dbReference>
<gene>
    <name evidence="2" type="ORF">HNR53_002697</name>
</gene>
<name>A0A7X0HSH1_9BACI</name>
<dbReference type="AlphaFoldDB" id="A0A7X0HSH1"/>
<proteinExistence type="predicted"/>
<evidence type="ECO:0000313" key="3">
    <source>
        <dbReference type="Proteomes" id="UP000531594"/>
    </source>
</evidence>
<feature type="region of interest" description="Disordered" evidence="1">
    <location>
        <begin position="44"/>
        <end position="65"/>
    </location>
</feature>
<sequence length="65" mass="7088">MWESALSYTPPKEQVSKRPLEQISQVDGTTIGRASGESVYTYYTTKGEGSMNNGANLSGKKDREG</sequence>
<keyword evidence="3" id="KW-1185">Reference proteome</keyword>
<organism evidence="2 3">
    <name type="scientific">Bacillus benzoevorans</name>
    <dbReference type="NCBI Taxonomy" id="1456"/>
    <lineage>
        <taxon>Bacteria</taxon>
        <taxon>Bacillati</taxon>
        <taxon>Bacillota</taxon>
        <taxon>Bacilli</taxon>
        <taxon>Bacillales</taxon>
        <taxon>Bacillaceae</taxon>
        <taxon>Bacillus</taxon>
    </lineage>
</organism>
<comment type="caution">
    <text evidence="2">The sequence shown here is derived from an EMBL/GenBank/DDBJ whole genome shotgun (WGS) entry which is preliminary data.</text>
</comment>
<reference evidence="2 3" key="1">
    <citation type="submission" date="2020-08" db="EMBL/GenBank/DDBJ databases">
        <title>Genomic Encyclopedia of Type Strains, Phase IV (KMG-IV): sequencing the most valuable type-strain genomes for metagenomic binning, comparative biology and taxonomic classification.</title>
        <authorList>
            <person name="Goeker M."/>
        </authorList>
    </citation>
    <scope>NUCLEOTIDE SEQUENCE [LARGE SCALE GENOMIC DNA]</scope>
    <source>
        <strain evidence="2 3">DSM 5391</strain>
    </source>
</reference>
<accession>A0A7X0HSH1</accession>
<dbReference type="Proteomes" id="UP000531594">
    <property type="component" value="Unassembled WGS sequence"/>
</dbReference>
<evidence type="ECO:0000313" key="2">
    <source>
        <dbReference type="EMBL" id="MBB6446047.1"/>
    </source>
</evidence>
<evidence type="ECO:0000256" key="1">
    <source>
        <dbReference type="SAM" id="MobiDB-lite"/>
    </source>
</evidence>
<protein>
    <submittedName>
        <fullName evidence="2">Uncharacterized protein</fullName>
    </submittedName>
</protein>